<evidence type="ECO:0000313" key="2">
    <source>
        <dbReference type="Proteomes" id="UP000053825"/>
    </source>
</evidence>
<name>A0A0L7R160_9HYME</name>
<accession>A0A0L7R160</accession>
<dbReference type="EMBL" id="KQ414668">
    <property type="protein sequence ID" value="KOC64577.1"/>
    <property type="molecule type" value="Genomic_DNA"/>
</dbReference>
<dbReference type="AlphaFoldDB" id="A0A0L7R160"/>
<gene>
    <name evidence="1" type="ORF">WH47_12041</name>
</gene>
<dbReference type="Proteomes" id="UP000053825">
    <property type="component" value="Unassembled WGS sequence"/>
</dbReference>
<organism evidence="1 2">
    <name type="scientific">Habropoda laboriosa</name>
    <dbReference type="NCBI Taxonomy" id="597456"/>
    <lineage>
        <taxon>Eukaryota</taxon>
        <taxon>Metazoa</taxon>
        <taxon>Ecdysozoa</taxon>
        <taxon>Arthropoda</taxon>
        <taxon>Hexapoda</taxon>
        <taxon>Insecta</taxon>
        <taxon>Pterygota</taxon>
        <taxon>Neoptera</taxon>
        <taxon>Endopterygota</taxon>
        <taxon>Hymenoptera</taxon>
        <taxon>Apocrita</taxon>
        <taxon>Aculeata</taxon>
        <taxon>Apoidea</taxon>
        <taxon>Anthophila</taxon>
        <taxon>Apidae</taxon>
        <taxon>Habropoda</taxon>
    </lineage>
</organism>
<reference evidence="1 2" key="1">
    <citation type="submission" date="2015-07" db="EMBL/GenBank/DDBJ databases">
        <title>The genome of Habropoda laboriosa.</title>
        <authorList>
            <person name="Pan H."/>
            <person name="Kapheim K."/>
        </authorList>
    </citation>
    <scope>NUCLEOTIDE SEQUENCE [LARGE SCALE GENOMIC DNA]</scope>
    <source>
        <strain evidence="1">0110345459</strain>
    </source>
</reference>
<proteinExistence type="predicted"/>
<protein>
    <submittedName>
        <fullName evidence="1">Uncharacterized protein</fullName>
    </submittedName>
</protein>
<sequence>MLNRNDINIQSIKYYEITTDNPTRTNKQEETLCIVAITYTFSAIQGHQVHIYVRKVYSIREDVDLIFSQGTVFQLFFYPERQC</sequence>
<evidence type="ECO:0000313" key="1">
    <source>
        <dbReference type="EMBL" id="KOC64577.1"/>
    </source>
</evidence>
<keyword evidence="2" id="KW-1185">Reference proteome</keyword>